<sequence length="353" mass="40432">MINNKKDILKNCPELELTEFGDFKIRNDYVKNYEIIDFHCHIFDGLKMMFPPILGKADSSMNSSLFDNSCFPFSIDSFDINKVYFTKWPDSLFSINGIRTKIKLQIGGFVLRKATAERLLRDMSLNNISKSVVMQINPKNTNSSLKMEEIITSHNNLMTFGSIHPHDDNIKEKVEQYISLDIKGWKVNPHVTGVPINSKETLDLIKILSDTKLPILSCSGLGAPEYFLNTRIFSNKKKKELETQRISMFYDMLSLFPSTKFILAHCGLYESDELINLMKVFPNIYTDISAQSANNIKKINNAIGSERLLFGTDYPFFNHAFSIVSVLRATLKEEDRCNIFSRNATRVLCINEN</sequence>
<keyword evidence="2" id="KW-1185">Reference proteome</keyword>
<comment type="caution">
    <text evidence="1">The sequence shown here is derived from an EMBL/GenBank/DDBJ whole genome shotgun (WGS) entry which is preliminary data.</text>
</comment>
<name>A0ACB5UL49_9FIRM</name>
<protein>
    <submittedName>
        <fullName evidence="1">Uncharacterized protein</fullName>
    </submittedName>
</protein>
<accession>A0ACB5UL49</accession>
<evidence type="ECO:0000313" key="1">
    <source>
        <dbReference type="EMBL" id="GMQ63600.1"/>
    </source>
</evidence>
<dbReference type="EMBL" id="BTPU01000047">
    <property type="protein sequence ID" value="GMQ63600.1"/>
    <property type="molecule type" value="Genomic_DNA"/>
</dbReference>
<organism evidence="1 2">
    <name type="scientific">Vallitalea maricola</name>
    <dbReference type="NCBI Taxonomy" id="3074433"/>
    <lineage>
        <taxon>Bacteria</taxon>
        <taxon>Bacillati</taxon>
        <taxon>Bacillota</taxon>
        <taxon>Clostridia</taxon>
        <taxon>Lachnospirales</taxon>
        <taxon>Vallitaleaceae</taxon>
        <taxon>Vallitalea</taxon>
    </lineage>
</organism>
<evidence type="ECO:0000313" key="2">
    <source>
        <dbReference type="Proteomes" id="UP001374599"/>
    </source>
</evidence>
<reference evidence="1" key="1">
    <citation type="submission" date="2023-09" db="EMBL/GenBank/DDBJ databases">
        <title>Vallitalea sediminicola and Vallitalea maricola sp. nov., anaerobic bacteria isolated from marine sediment.</title>
        <authorList>
            <person name="Hirano S."/>
            <person name="Maeda A."/>
            <person name="Terahara T."/>
            <person name="Mori K."/>
            <person name="Hamada M."/>
            <person name="Matsumoto R."/>
            <person name="Kobayashi T."/>
        </authorList>
    </citation>
    <scope>NUCLEOTIDE SEQUENCE</scope>
    <source>
        <strain evidence="1">AN17-2</strain>
    </source>
</reference>
<dbReference type="Proteomes" id="UP001374599">
    <property type="component" value="Unassembled WGS sequence"/>
</dbReference>
<gene>
    <name evidence="1" type="ORF">AN2V17_28340</name>
</gene>
<proteinExistence type="predicted"/>